<dbReference type="EMBL" id="LUEZ02000005">
    <property type="protein sequence ID" value="RDB30299.1"/>
    <property type="molecule type" value="Genomic_DNA"/>
</dbReference>
<sequence>MAPPPVKRSCKKKATAEMLSSSGQTVGSTSSSFRQPSQPEALLRGAAKPGLHVAHAGSTFGFSDTSMQPLPRVPSHAVATSSATQRSIIHTPVISSNQLSNSTVATNSFTFPPPPPPSLPQRQHYTATSRPSATQSHGHSNQPNVTDQYLTLETLFGDSSSFSTTNFDSTLHPHQRTLTEELFDPDFGSFSSDLPDVEHGTAQRLVLPLPNEASDSDEPNNGSESDDEQSERSGEQESDNDDEPSDVHGDRAYMTPYNEHDYVPHGNAHVLNPEDIDEASPSEDERNALQNLHQQPGSAFQHTVAGTDTTNIQPDNGLDETDAVDILQEHRRRNHANRAPRLERLAVERTQDYPEDHSQADNSDSYPTQKKRAPRHSKGTKPAHPTTLSYYPGRWQEVQMRAKKKMGRYIFLHHAFPDRETDLHVARNFITEVLAEFEREGQKVEDGYEQTRDMNVVVFKEASTYRGTLKTMARPIVREKYKDMFDVDFEGGNQMEYFQLISHNVEKLLKDGYFLQGGVDNNNKTNNLSHSCIEELCIQFFYVNKNGLARLFPDDFKEQIPDHAVAIVMASIQNCIEEFKDGYYQELPFNKQGYNNVVDAMLGLIEQARAHAYHGPKYTSNVRRWARVGMRFLNADKFKPGMTHRLKLVLD</sequence>
<evidence type="ECO:0000259" key="2">
    <source>
        <dbReference type="Pfam" id="PF20149"/>
    </source>
</evidence>
<name>A0A369K6R7_HYPMA</name>
<dbReference type="Pfam" id="PF20149">
    <property type="entry name" value="DUF6532"/>
    <property type="match status" value="1"/>
</dbReference>
<protein>
    <recommendedName>
        <fullName evidence="2">DUF6532 domain-containing protein</fullName>
    </recommendedName>
</protein>
<feature type="region of interest" description="Disordered" evidence="1">
    <location>
        <begin position="210"/>
        <end position="288"/>
    </location>
</feature>
<comment type="caution">
    <text evidence="3">The sequence shown here is derived from an EMBL/GenBank/DDBJ whole genome shotgun (WGS) entry which is preliminary data.</text>
</comment>
<evidence type="ECO:0000313" key="4">
    <source>
        <dbReference type="Proteomes" id="UP000076154"/>
    </source>
</evidence>
<dbReference type="InterPro" id="IPR045341">
    <property type="entry name" value="DUF6532"/>
</dbReference>
<feature type="compositionally biased region" description="Acidic residues" evidence="1">
    <location>
        <begin position="214"/>
        <end position="229"/>
    </location>
</feature>
<dbReference type="Proteomes" id="UP000076154">
    <property type="component" value="Unassembled WGS sequence"/>
</dbReference>
<accession>A0A369K6R7</accession>
<dbReference type="InParanoid" id="A0A369K6R7"/>
<feature type="region of interest" description="Disordered" evidence="1">
    <location>
        <begin position="105"/>
        <end position="144"/>
    </location>
</feature>
<feature type="compositionally biased region" description="Polar residues" evidence="1">
    <location>
        <begin position="120"/>
        <end position="144"/>
    </location>
</feature>
<evidence type="ECO:0000256" key="1">
    <source>
        <dbReference type="SAM" id="MobiDB-lite"/>
    </source>
</evidence>
<feature type="region of interest" description="Disordered" evidence="1">
    <location>
        <begin position="1"/>
        <end position="81"/>
    </location>
</feature>
<keyword evidence="4" id="KW-1185">Reference proteome</keyword>
<dbReference type="STRING" id="39966.A0A369K6R7"/>
<feature type="domain" description="DUF6532" evidence="2">
    <location>
        <begin position="401"/>
        <end position="607"/>
    </location>
</feature>
<feature type="compositionally biased region" description="Basic and acidic residues" evidence="1">
    <location>
        <begin position="340"/>
        <end position="359"/>
    </location>
</feature>
<feature type="region of interest" description="Disordered" evidence="1">
    <location>
        <begin position="329"/>
        <end position="388"/>
    </location>
</feature>
<organism evidence="3 4">
    <name type="scientific">Hypsizygus marmoreus</name>
    <name type="common">White beech mushroom</name>
    <name type="synonym">Agaricus marmoreus</name>
    <dbReference type="NCBI Taxonomy" id="39966"/>
    <lineage>
        <taxon>Eukaryota</taxon>
        <taxon>Fungi</taxon>
        <taxon>Dikarya</taxon>
        <taxon>Basidiomycota</taxon>
        <taxon>Agaricomycotina</taxon>
        <taxon>Agaricomycetes</taxon>
        <taxon>Agaricomycetidae</taxon>
        <taxon>Agaricales</taxon>
        <taxon>Tricholomatineae</taxon>
        <taxon>Lyophyllaceae</taxon>
        <taxon>Hypsizygus</taxon>
    </lineage>
</organism>
<dbReference type="OrthoDB" id="3070412at2759"/>
<feature type="compositionally biased region" description="Low complexity" evidence="1">
    <location>
        <begin position="20"/>
        <end position="32"/>
    </location>
</feature>
<dbReference type="AlphaFoldDB" id="A0A369K6R7"/>
<proteinExistence type="predicted"/>
<feature type="compositionally biased region" description="Basic residues" evidence="1">
    <location>
        <begin position="369"/>
        <end position="381"/>
    </location>
</feature>
<reference evidence="3" key="1">
    <citation type="submission" date="2018-04" db="EMBL/GenBank/DDBJ databases">
        <title>Whole genome sequencing of Hypsizygus marmoreus.</title>
        <authorList>
            <person name="Choi I.-G."/>
            <person name="Min B."/>
            <person name="Kim J.-G."/>
            <person name="Kim S."/>
            <person name="Oh Y.-L."/>
            <person name="Kong W.-S."/>
            <person name="Park H."/>
            <person name="Jeong J."/>
            <person name="Song E.-S."/>
        </authorList>
    </citation>
    <scope>NUCLEOTIDE SEQUENCE [LARGE SCALE GENOMIC DNA]</scope>
    <source>
        <strain evidence="3">51987-8</strain>
    </source>
</reference>
<evidence type="ECO:0000313" key="3">
    <source>
        <dbReference type="EMBL" id="RDB30299.1"/>
    </source>
</evidence>
<gene>
    <name evidence="3" type="ORF">Hypma_007133</name>
</gene>